<gene>
    <name evidence="11" type="ORF">B7R76_00680</name>
</gene>
<dbReference type="NCBIfam" id="TIGR00400">
    <property type="entry name" value="mgtE"/>
    <property type="match status" value="1"/>
</dbReference>
<dbReference type="PANTHER" id="PTHR43773">
    <property type="entry name" value="MAGNESIUM TRANSPORTER MGTE"/>
    <property type="match status" value="1"/>
</dbReference>
<feature type="transmembrane region" description="Helical" evidence="9">
    <location>
        <begin position="287"/>
        <end position="304"/>
    </location>
</feature>
<evidence type="ECO:0000256" key="9">
    <source>
        <dbReference type="RuleBase" id="RU362011"/>
    </source>
</evidence>
<evidence type="ECO:0000256" key="6">
    <source>
        <dbReference type="ARBA" id="ARBA00022989"/>
    </source>
</evidence>
<dbReference type="InterPro" id="IPR046342">
    <property type="entry name" value="CBS_dom_sf"/>
</dbReference>
<evidence type="ECO:0000256" key="8">
    <source>
        <dbReference type="PROSITE-ProRule" id="PRU00703"/>
    </source>
</evidence>
<dbReference type="Pfam" id="PF01769">
    <property type="entry name" value="MgtE"/>
    <property type="match status" value="1"/>
</dbReference>
<evidence type="ECO:0000256" key="7">
    <source>
        <dbReference type="ARBA" id="ARBA00023136"/>
    </source>
</evidence>
<accession>A0A2J8B3W9</accession>
<dbReference type="InterPro" id="IPR006668">
    <property type="entry name" value="Mg_transptr_MgtE_intracell_dom"/>
</dbReference>
<dbReference type="AlphaFoldDB" id="A0A2J8B3W9"/>
<evidence type="ECO:0000256" key="2">
    <source>
        <dbReference type="ARBA" id="ARBA00009749"/>
    </source>
</evidence>
<dbReference type="Gene3D" id="3.10.580.10">
    <property type="entry name" value="CBS-domain"/>
    <property type="match status" value="1"/>
</dbReference>
<evidence type="ECO:0000256" key="4">
    <source>
        <dbReference type="ARBA" id="ARBA00022692"/>
    </source>
</evidence>
<comment type="subunit">
    <text evidence="9">Homodimer.</text>
</comment>
<evidence type="ECO:0000256" key="5">
    <source>
        <dbReference type="ARBA" id="ARBA00022842"/>
    </source>
</evidence>
<evidence type="ECO:0000256" key="1">
    <source>
        <dbReference type="ARBA" id="ARBA00004141"/>
    </source>
</evidence>
<keyword evidence="4 9" id="KW-0812">Transmembrane</keyword>
<dbReference type="InterPro" id="IPR038076">
    <property type="entry name" value="MgtE_N_sf"/>
</dbReference>
<dbReference type="EMBL" id="NBZD01000001">
    <property type="protein sequence ID" value="PNH19436.1"/>
    <property type="molecule type" value="Genomic_DNA"/>
</dbReference>
<protein>
    <recommendedName>
        <fullName evidence="9">Magnesium transporter MgtE</fullName>
    </recommendedName>
</protein>
<dbReference type="Gene3D" id="1.10.357.20">
    <property type="entry name" value="SLC41 divalent cation transporters, integral membrane domain"/>
    <property type="match status" value="1"/>
</dbReference>
<dbReference type="SUPFAM" id="SSF158791">
    <property type="entry name" value="MgtE N-terminal domain-like"/>
    <property type="match status" value="1"/>
</dbReference>
<comment type="similarity">
    <text evidence="2 9">Belongs to the SLC41A transporter family.</text>
</comment>
<feature type="transmembrane region" description="Helical" evidence="9">
    <location>
        <begin position="363"/>
        <end position="383"/>
    </location>
</feature>
<keyword evidence="9" id="KW-1003">Cell membrane</keyword>
<comment type="subcellular location">
    <subcellularLocation>
        <location evidence="9">Cell membrane</location>
        <topology evidence="9">Multi-pass membrane protein</topology>
    </subcellularLocation>
    <subcellularLocation>
        <location evidence="1">Membrane</location>
        <topology evidence="1">Multi-pass membrane protein</topology>
    </subcellularLocation>
</comment>
<dbReference type="SMART" id="SM00924">
    <property type="entry name" value="MgtE_N"/>
    <property type="match status" value="1"/>
</dbReference>
<evidence type="ECO:0000313" key="11">
    <source>
        <dbReference type="EMBL" id="PNH19436.1"/>
    </source>
</evidence>
<proteinExistence type="inferred from homology"/>
<dbReference type="GO" id="GO:0005886">
    <property type="term" value="C:plasma membrane"/>
    <property type="evidence" value="ECO:0007669"/>
    <property type="project" value="UniProtKB-SubCell"/>
</dbReference>
<dbReference type="SUPFAM" id="SSF161093">
    <property type="entry name" value="MgtE membrane domain-like"/>
    <property type="match status" value="1"/>
</dbReference>
<dbReference type="InterPro" id="IPR036739">
    <property type="entry name" value="SLC41_membr_dom_sf"/>
</dbReference>
<dbReference type="PANTHER" id="PTHR43773:SF1">
    <property type="entry name" value="MAGNESIUM TRANSPORTER MGTE"/>
    <property type="match status" value="1"/>
</dbReference>
<reference evidence="12" key="1">
    <citation type="submission" date="2017-04" db="EMBL/GenBank/DDBJ databases">
        <authorList>
            <person name="Bumgarner R.E."/>
            <person name="Fredricks D.N."/>
            <person name="Srinivasan S."/>
        </authorList>
    </citation>
    <scope>NUCLEOTIDE SEQUENCE [LARGE SCALE GENOMIC DNA]</scope>
    <source>
        <strain evidence="12">KA00405</strain>
    </source>
</reference>
<dbReference type="Proteomes" id="UP000236394">
    <property type="component" value="Unassembled WGS sequence"/>
</dbReference>
<evidence type="ECO:0000259" key="10">
    <source>
        <dbReference type="PROSITE" id="PS51371"/>
    </source>
</evidence>
<feature type="domain" description="CBS" evidence="10">
    <location>
        <begin position="203"/>
        <end position="259"/>
    </location>
</feature>
<dbReference type="Pfam" id="PF00571">
    <property type="entry name" value="CBS"/>
    <property type="match status" value="2"/>
</dbReference>
<keyword evidence="8" id="KW-0129">CBS domain</keyword>
<dbReference type="RefSeq" id="WP_012993688.1">
    <property type="nucleotide sequence ID" value="NZ_NBZD01000001.1"/>
</dbReference>
<dbReference type="GO" id="GO:0015095">
    <property type="term" value="F:magnesium ion transmembrane transporter activity"/>
    <property type="evidence" value="ECO:0007669"/>
    <property type="project" value="UniProtKB-UniRule"/>
</dbReference>
<feature type="transmembrane region" description="Helical" evidence="9">
    <location>
        <begin position="389"/>
        <end position="414"/>
    </location>
</feature>
<dbReference type="InterPro" id="IPR000644">
    <property type="entry name" value="CBS_dom"/>
</dbReference>
<keyword evidence="3 9" id="KW-0813">Transport</keyword>
<comment type="function">
    <text evidence="9">Acts as a magnesium transporter.</text>
</comment>
<dbReference type="InterPro" id="IPR006667">
    <property type="entry name" value="SLC41_membr_dom"/>
</dbReference>
<dbReference type="InterPro" id="IPR006669">
    <property type="entry name" value="MgtE_transporter"/>
</dbReference>
<dbReference type="CDD" id="cd04606">
    <property type="entry name" value="CBS_pair_Mg_transporter"/>
    <property type="match status" value="1"/>
</dbReference>
<comment type="caution">
    <text evidence="9">Lacks conserved residue(s) required for the propagation of feature annotation.</text>
</comment>
<evidence type="ECO:0000313" key="12">
    <source>
        <dbReference type="Proteomes" id="UP000236394"/>
    </source>
</evidence>
<dbReference type="Gene3D" id="1.25.60.10">
    <property type="entry name" value="MgtE N-terminal domain-like"/>
    <property type="match status" value="1"/>
</dbReference>
<keyword evidence="5 9" id="KW-0460">Magnesium</keyword>
<sequence>MIRESNPEKWEEMQALSAEGQYIPLRNILIEMQPADIAEFLDSVDTTKAALIFRTLPKDIGIEVFAYFSGELQEKLVTAYSDLEMQELIEELFVDDLVDFLEELPATVAKRVLRNTPPQKRAIVNKILQYPEDSAGSKMTTEYVHLRKKMTVAEALKRLRTKADEFEMIYTCYVTTADRILEGVTTVREILAASDDAMIEDIMETSVVSVYTTDDQEVAANAIQHYDLLAVPVVDQERRLVGIITVDDAVDVLRDETTEDLSIMAAVQPSEKSYLKTGVFEHAKRRLGWLLLLMISGMINGSILQHYEAAFLSLPLLVSFIPMLTDTGGNAGSQSSGLMIRGIALDELSYKDMGIVLWTELRVALLVGVPLSMVNFIRIYFFYNHNVTVGIIVSLAMLCTVIVSKLVGGALPLLAKLCKMDPAIMATPIITTVVDALSLIVYFNVAVAILGQP</sequence>
<dbReference type="GO" id="GO:0046872">
    <property type="term" value="F:metal ion binding"/>
    <property type="evidence" value="ECO:0007669"/>
    <property type="project" value="UniProtKB-KW"/>
</dbReference>
<dbReference type="OMA" id="RAIQRYD"/>
<keyword evidence="9" id="KW-0479">Metal-binding</keyword>
<name>A0A2J8B3W9_9FIRM</name>
<keyword evidence="6 9" id="KW-1133">Transmembrane helix</keyword>
<dbReference type="SMART" id="SM00116">
    <property type="entry name" value="CBS"/>
    <property type="match status" value="1"/>
</dbReference>
<dbReference type="SUPFAM" id="SSF54631">
    <property type="entry name" value="CBS-domain pair"/>
    <property type="match status" value="1"/>
</dbReference>
<evidence type="ECO:0000256" key="3">
    <source>
        <dbReference type="ARBA" id="ARBA00022448"/>
    </source>
</evidence>
<dbReference type="PROSITE" id="PS51371">
    <property type="entry name" value="CBS"/>
    <property type="match status" value="1"/>
</dbReference>
<comment type="caution">
    <text evidence="11">The sequence shown here is derived from an EMBL/GenBank/DDBJ whole genome shotgun (WGS) entry which is preliminary data.</text>
</comment>
<keyword evidence="7 9" id="KW-0472">Membrane</keyword>
<organism evidence="11 12">
    <name type="scientific">Mageeibacillus indolicus</name>
    <dbReference type="NCBI Taxonomy" id="884684"/>
    <lineage>
        <taxon>Bacteria</taxon>
        <taxon>Bacillati</taxon>
        <taxon>Bacillota</taxon>
        <taxon>Clostridia</taxon>
        <taxon>Eubacteriales</taxon>
        <taxon>Oscillospiraceae</taxon>
        <taxon>Mageeibacillus</taxon>
    </lineage>
</organism>
<dbReference type="Pfam" id="PF03448">
    <property type="entry name" value="MgtE_N"/>
    <property type="match status" value="1"/>
</dbReference>
<feature type="transmembrane region" description="Helical" evidence="9">
    <location>
        <begin position="426"/>
        <end position="450"/>
    </location>
</feature>